<dbReference type="InterPro" id="IPR000182">
    <property type="entry name" value="GNAT_dom"/>
</dbReference>
<dbReference type="EMBL" id="JAAGPU010000015">
    <property type="protein sequence ID" value="NEU05034.1"/>
    <property type="molecule type" value="Genomic_DNA"/>
</dbReference>
<accession>A0A6M0H484</accession>
<dbReference type="RefSeq" id="WP_199869957.1">
    <property type="nucleotide sequence ID" value="NZ_JAAGPU010000015.1"/>
</dbReference>
<sequence length="151" mass="18114">MIYRLATEKDIPTLSEMRWQHEYEEEGNFEISKEDFIKECNLFLVNGLKTGSWEYWIAEDNNKIVSNIYINRIRKVPKPQKLFAEIGYVTNVYTKIEFRNKGIGSELIKKVKQWALDNKIELLFVWPSERSINFYKRHGFLIENEVMELEI</sequence>
<dbReference type="GO" id="GO:0016747">
    <property type="term" value="F:acyltransferase activity, transferring groups other than amino-acyl groups"/>
    <property type="evidence" value="ECO:0007669"/>
    <property type="project" value="InterPro"/>
</dbReference>
<evidence type="ECO:0000313" key="3">
    <source>
        <dbReference type="Proteomes" id="UP000481872"/>
    </source>
</evidence>
<dbReference type="AlphaFoldDB" id="A0A6M0H484"/>
<dbReference type="CDD" id="cd04301">
    <property type="entry name" value="NAT_SF"/>
    <property type="match status" value="1"/>
</dbReference>
<keyword evidence="3" id="KW-1185">Reference proteome</keyword>
<organism evidence="2 3">
    <name type="scientific">Clostridium senegalense</name>
    <dbReference type="NCBI Taxonomy" id="1465809"/>
    <lineage>
        <taxon>Bacteria</taxon>
        <taxon>Bacillati</taxon>
        <taxon>Bacillota</taxon>
        <taxon>Clostridia</taxon>
        <taxon>Eubacteriales</taxon>
        <taxon>Clostridiaceae</taxon>
        <taxon>Clostridium</taxon>
    </lineage>
</organism>
<gene>
    <name evidence="2" type="ORF">G3M99_09245</name>
</gene>
<proteinExistence type="predicted"/>
<name>A0A6M0H484_9CLOT</name>
<keyword evidence="2" id="KW-0808">Transferase</keyword>
<reference evidence="2 3" key="1">
    <citation type="submission" date="2020-02" db="EMBL/GenBank/DDBJ databases">
        <title>Genome assembly of a novel Clostridium senegalense strain.</title>
        <authorList>
            <person name="Gupta T.B."/>
            <person name="Jauregui R."/>
            <person name="Maclean P."/>
            <person name="Nawarathana A."/>
            <person name="Brightwell G."/>
        </authorList>
    </citation>
    <scope>NUCLEOTIDE SEQUENCE [LARGE SCALE GENOMIC DNA]</scope>
    <source>
        <strain evidence="2 3">AGRFS4</strain>
    </source>
</reference>
<dbReference type="PROSITE" id="PS51186">
    <property type="entry name" value="GNAT"/>
    <property type="match status" value="1"/>
</dbReference>
<comment type="caution">
    <text evidence="2">The sequence shown here is derived from an EMBL/GenBank/DDBJ whole genome shotgun (WGS) entry which is preliminary data.</text>
</comment>
<protein>
    <submittedName>
        <fullName evidence="2">GNAT family N-acetyltransferase</fullName>
    </submittedName>
</protein>
<dbReference type="Gene3D" id="3.40.630.30">
    <property type="match status" value="1"/>
</dbReference>
<evidence type="ECO:0000259" key="1">
    <source>
        <dbReference type="PROSITE" id="PS51186"/>
    </source>
</evidence>
<dbReference type="Proteomes" id="UP000481872">
    <property type="component" value="Unassembled WGS sequence"/>
</dbReference>
<dbReference type="SUPFAM" id="SSF55729">
    <property type="entry name" value="Acyl-CoA N-acyltransferases (Nat)"/>
    <property type="match status" value="1"/>
</dbReference>
<dbReference type="InterPro" id="IPR016181">
    <property type="entry name" value="Acyl_CoA_acyltransferase"/>
</dbReference>
<evidence type="ECO:0000313" key="2">
    <source>
        <dbReference type="EMBL" id="NEU05034.1"/>
    </source>
</evidence>
<dbReference type="Pfam" id="PF00583">
    <property type="entry name" value="Acetyltransf_1"/>
    <property type="match status" value="1"/>
</dbReference>
<feature type="domain" description="N-acetyltransferase" evidence="1">
    <location>
        <begin position="1"/>
        <end position="151"/>
    </location>
</feature>